<proteinExistence type="predicted"/>
<dbReference type="InterPro" id="IPR058636">
    <property type="entry name" value="Beta-barrel_YknX"/>
</dbReference>
<feature type="compositionally biased region" description="Gly residues" evidence="4">
    <location>
        <begin position="490"/>
        <end position="509"/>
    </location>
</feature>
<feature type="domain" description="YknX-like beta-barrel" evidence="8">
    <location>
        <begin position="345"/>
        <end position="418"/>
    </location>
</feature>
<name>A0A934N806_9BACT</name>
<evidence type="ECO:0000259" key="7">
    <source>
        <dbReference type="Pfam" id="PF25967"/>
    </source>
</evidence>
<feature type="compositionally biased region" description="Polar residues" evidence="4">
    <location>
        <begin position="210"/>
        <end position="226"/>
    </location>
</feature>
<evidence type="ECO:0000313" key="10">
    <source>
        <dbReference type="Proteomes" id="UP000620075"/>
    </source>
</evidence>
<accession>A0A934N806</accession>
<evidence type="ECO:0000256" key="4">
    <source>
        <dbReference type="SAM" id="MobiDB-lite"/>
    </source>
</evidence>
<dbReference type="Pfam" id="PF25967">
    <property type="entry name" value="RND-MFP_C"/>
    <property type="match status" value="1"/>
</dbReference>
<dbReference type="PANTHER" id="PTHR32347">
    <property type="entry name" value="EFFLUX SYSTEM COMPONENT YKNX-RELATED"/>
    <property type="match status" value="1"/>
</dbReference>
<keyword evidence="2 3" id="KW-0175">Coiled coil</keyword>
<dbReference type="EMBL" id="JAEKNQ010000054">
    <property type="protein sequence ID" value="MBJ7604250.1"/>
    <property type="molecule type" value="Genomic_DNA"/>
</dbReference>
<feature type="transmembrane region" description="Helical" evidence="5">
    <location>
        <begin position="20"/>
        <end position="37"/>
    </location>
</feature>
<gene>
    <name evidence="9" type="ORF">JF888_13840</name>
</gene>
<dbReference type="Gene3D" id="1.10.287.470">
    <property type="entry name" value="Helix hairpin bin"/>
    <property type="match status" value="2"/>
</dbReference>
<feature type="region of interest" description="Disordered" evidence="4">
    <location>
        <begin position="486"/>
        <end position="509"/>
    </location>
</feature>
<dbReference type="AlphaFoldDB" id="A0A934N806"/>
<comment type="subcellular location">
    <subcellularLocation>
        <location evidence="1">Cell envelope</location>
    </subcellularLocation>
</comment>
<evidence type="ECO:0000313" key="9">
    <source>
        <dbReference type="EMBL" id="MBJ7604250.1"/>
    </source>
</evidence>
<dbReference type="SUPFAM" id="SSF111369">
    <property type="entry name" value="HlyD-like secretion proteins"/>
    <property type="match status" value="2"/>
</dbReference>
<dbReference type="Gene3D" id="2.40.30.170">
    <property type="match status" value="1"/>
</dbReference>
<feature type="region of interest" description="Disordered" evidence="4">
    <location>
        <begin position="202"/>
        <end position="226"/>
    </location>
</feature>
<dbReference type="Gene3D" id="2.40.50.100">
    <property type="match status" value="2"/>
</dbReference>
<keyword evidence="5" id="KW-0812">Transmembrane</keyword>
<dbReference type="GO" id="GO:0030313">
    <property type="term" value="C:cell envelope"/>
    <property type="evidence" value="ECO:0007669"/>
    <property type="project" value="UniProtKB-SubCell"/>
</dbReference>
<dbReference type="InterPro" id="IPR058627">
    <property type="entry name" value="MdtA-like_C"/>
</dbReference>
<feature type="compositionally biased region" description="Low complexity" evidence="4">
    <location>
        <begin position="290"/>
        <end position="326"/>
    </location>
</feature>
<evidence type="ECO:0000259" key="8">
    <source>
        <dbReference type="Pfam" id="PF25990"/>
    </source>
</evidence>
<protein>
    <submittedName>
        <fullName evidence="9">Efflux RND transporter periplasmic adaptor subunit</fullName>
    </submittedName>
</protein>
<dbReference type="Proteomes" id="UP000620075">
    <property type="component" value="Unassembled WGS sequence"/>
</dbReference>
<feature type="domain" description="Multidrug resistance protein MdtA-like barrel-sandwich hybrid" evidence="6">
    <location>
        <begin position="78"/>
        <end position="292"/>
    </location>
</feature>
<feature type="region of interest" description="Disordered" evidence="4">
    <location>
        <begin position="288"/>
        <end position="326"/>
    </location>
</feature>
<organism evidence="9 10">
    <name type="scientific">Candidatus Dormiibacter inghamiae</name>
    <dbReference type="NCBI Taxonomy" id="3127013"/>
    <lineage>
        <taxon>Bacteria</taxon>
        <taxon>Bacillati</taxon>
        <taxon>Candidatus Dormiibacterota</taxon>
        <taxon>Candidatus Dormibacteria</taxon>
        <taxon>Candidatus Dormibacterales</taxon>
        <taxon>Candidatus Dormibacteraceae</taxon>
        <taxon>Candidatus Dormiibacter</taxon>
    </lineage>
</organism>
<dbReference type="Pfam" id="PF25917">
    <property type="entry name" value="BSH_RND"/>
    <property type="match status" value="1"/>
</dbReference>
<feature type="coiled-coil region" evidence="3">
    <location>
        <begin position="116"/>
        <end position="159"/>
    </location>
</feature>
<comment type="caution">
    <text evidence="9">The sequence shown here is derived from an EMBL/GenBank/DDBJ whole genome shotgun (WGS) entry which is preliminary data.</text>
</comment>
<feature type="domain" description="Multidrug resistance protein MdtA-like C-terminal permuted SH3" evidence="7">
    <location>
        <begin position="427"/>
        <end position="483"/>
    </location>
</feature>
<keyword evidence="5" id="KW-0472">Membrane</keyword>
<evidence type="ECO:0000256" key="2">
    <source>
        <dbReference type="ARBA" id="ARBA00023054"/>
    </source>
</evidence>
<dbReference type="Pfam" id="PF25990">
    <property type="entry name" value="Beta-barrel_YknX"/>
    <property type="match status" value="1"/>
</dbReference>
<sequence length="509" mass="51108">MVIQTRSLPRRLQAWRGRRLLALGLAFVAVALLALIVHDVIAPPGTSGGGTRTTVIRRGTVSAAVSGTGTVVPVQQQNVAFRASGQLTEVNVKVGDQVHAGQVLARIDQTTYQTALQQAQASLTQAQANLSTAQTSNAVTQAQHQLAAAQLAYNDAANQVALQNQQDANAVTNAQNQFNNDNCAGQPQPAGSKCYQDQQALNQAQNKQASDQLSGQHQVNQARASVVSAQDAVNNAANSRPNTIAAAQASVDTAQAGLQTAQNNLNSTTLTSPIDGVISAVNGQVGESVSASGGATAQAPGSTAPQPAGSGSSSSSSSTAGAAGTTGGSASSGSAFAVINNSSSMQVVAPLAEADAAKVKSDQTVNLSFDALPGVTLTGHVLAVAPGSSTIQNVTNYYVTLTLDTANPNLRSGMTANAAVVVSQATNVLVVPNSAISRSGGTNYVTLLQKDGKTQVRVAVETGVVGDTSTEVTAGVVEGDRVVLPSTRLSGGGTTTGGRGAGGGIRLGG</sequence>
<keyword evidence="5" id="KW-1133">Transmembrane helix</keyword>
<evidence type="ECO:0000259" key="6">
    <source>
        <dbReference type="Pfam" id="PF25917"/>
    </source>
</evidence>
<evidence type="ECO:0000256" key="3">
    <source>
        <dbReference type="SAM" id="Coils"/>
    </source>
</evidence>
<evidence type="ECO:0000256" key="1">
    <source>
        <dbReference type="ARBA" id="ARBA00004196"/>
    </source>
</evidence>
<evidence type="ECO:0000256" key="5">
    <source>
        <dbReference type="SAM" id="Phobius"/>
    </source>
</evidence>
<dbReference type="InterPro" id="IPR050465">
    <property type="entry name" value="UPF0194_transport"/>
</dbReference>
<dbReference type="Gene3D" id="6.20.50.140">
    <property type="match status" value="1"/>
</dbReference>
<reference evidence="9 10" key="1">
    <citation type="submission" date="2020-10" db="EMBL/GenBank/DDBJ databases">
        <title>Ca. Dormibacterota MAGs.</title>
        <authorList>
            <person name="Montgomery K."/>
        </authorList>
    </citation>
    <scope>NUCLEOTIDE SEQUENCE [LARGE SCALE GENOMIC DNA]</scope>
    <source>
        <strain evidence="9">SC8811_S16_3</strain>
    </source>
</reference>
<dbReference type="InterPro" id="IPR058625">
    <property type="entry name" value="MdtA-like_BSH"/>
</dbReference>